<organism evidence="2 3">
    <name type="scientific">Parastrongyloides trichosuri</name>
    <name type="common">Possum-specific nematode worm</name>
    <dbReference type="NCBI Taxonomy" id="131310"/>
    <lineage>
        <taxon>Eukaryota</taxon>
        <taxon>Metazoa</taxon>
        <taxon>Ecdysozoa</taxon>
        <taxon>Nematoda</taxon>
        <taxon>Chromadorea</taxon>
        <taxon>Rhabditida</taxon>
        <taxon>Tylenchina</taxon>
        <taxon>Panagrolaimomorpha</taxon>
        <taxon>Strongyloidoidea</taxon>
        <taxon>Strongyloididae</taxon>
        <taxon>Parastrongyloides</taxon>
    </lineage>
</organism>
<feature type="compositionally biased region" description="Gly residues" evidence="1">
    <location>
        <begin position="97"/>
        <end position="107"/>
    </location>
</feature>
<keyword evidence="2" id="KW-1185">Reference proteome</keyword>
<dbReference type="Proteomes" id="UP000038045">
    <property type="component" value="Unplaced"/>
</dbReference>
<sequence>HHRGDRRHRFPDQPAGAQRRHRGGAGGGCRARLCRGGRRSAGAGPALGRSGQGDQDPDHRLGPSGGAGRQPGRPDRPGPGPHRRRGGGNRRADVGNLGIGSGTGDGPATGQYRREPDGSGHAAERRNGRGIDRRQPFPGSGSRRPGRLGGAFQGRSGRQRGRGPGARFGPSVARPVAVQGEAGAGRGGRCAGPHAPAGGRDAARRSGRQSADAGVRFDGHRGHQRCLPRGPLGQGRGRGLRSGGSGPFRPRLRDLDGRAALGPEAVRRSDGEDPAARLRRAG</sequence>
<accession>A0A0N4Z823</accession>
<feature type="compositionally biased region" description="Low complexity" evidence="1">
    <location>
        <begin position="191"/>
        <end position="200"/>
    </location>
</feature>
<feature type="compositionally biased region" description="Gly residues" evidence="1">
    <location>
        <begin position="232"/>
        <end position="246"/>
    </location>
</feature>
<dbReference type="AlphaFoldDB" id="A0A0N4Z823"/>
<reference evidence="3" key="1">
    <citation type="submission" date="2017-02" db="UniProtKB">
        <authorList>
            <consortium name="WormBaseParasite"/>
        </authorList>
    </citation>
    <scope>IDENTIFICATION</scope>
</reference>
<evidence type="ECO:0000313" key="2">
    <source>
        <dbReference type="Proteomes" id="UP000038045"/>
    </source>
</evidence>
<evidence type="ECO:0000256" key="1">
    <source>
        <dbReference type="SAM" id="MobiDB-lite"/>
    </source>
</evidence>
<protein>
    <submittedName>
        <fullName evidence="3">3-oxoacyl-[acyl-carrier-protein] reductase</fullName>
    </submittedName>
</protein>
<proteinExistence type="predicted"/>
<feature type="compositionally biased region" description="Basic and acidic residues" evidence="1">
    <location>
        <begin position="112"/>
        <end position="135"/>
    </location>
</feature>
<feature type="compositionally biased region" description="Basic and acidic residues" evidence="1">
    <location>
        <begin position="265"/>
        <end position="276"/>
    </location>
</feature>
<feature type="compositionally biased region" description="Low complexity" evidence="1">
    <location>
        <begin position="40"/>
        <end position="49"/>
    </location>
</feature>
<evidence type="ECO:0000313" key="3">
    <source>
        <dbReference type="WBParaSite" id="PTRK_0000333700.1"/>
    </source>
</evidence>
<feature type="region of interest" description="Disordered" evidence="1">
    <location>
        <begin position="1"/>
        <end position="282"/>
    </location>
</feature>
<dbReference type="WBParaSite" id="PTRK_0000333700.1">
    <property type="protein sequence ID" value="PTRK_0000333700.1"/>
    <property type="gene ID" value="PTRK_0000333700"/>
</dbReference>
<name>A0A0N4Z823_PARTI</name>